<dbReference type="EMBL" id="FP929126">
    <property type="protein sequence ID" value="CBX95053.1"/>
    <property type="molecule type" value="Genomic_DNA"/>
</dbReference>
<dbReference type="Proteomes" id="UP000002668">
    <property type="component" value="Genome"/>
</dbReference>
<sequence length="402" mass="45293">MVMVMVKLTAATPRITDEDQLRRSDARCPSHFTGDVYNNAIEAATLTSQWDQHDCKSFNKKLTFCRMWRADIMQRPHQGAYASRSCLTCDTPAEHPATTLLMLVSVLCPWYGWQHQLIKDHGCSTFSRGTVGSIQVTQSQTSCHYTQQITSSEQYCAYTTCSILASTNRAGLGLGSSAIISNFNRRNFASIKFQADIVMHRETPQNLAILEWWMQRKHICKPRMWARISGLINDWIVVEKVRERAGGRRGGTGWKSFPELSMTQSRIMCQPDELVDHRTHGRCCCRLFLSKQGPSSHVERHTIHSASATGEILYKSQSVDTSLYALITFHLASAWCEFSPLRNLVEHVSKWISYEDIYSSDKAPVSHNILASLHQSSIDGPGVYTCSIKCIVAGSMTRKGRS</sequence>
<proteinExistence type="predicted"/>
<dbReference type="InParanoid" id="E4ZUH4"/>
<accession>E4ZUH4</accession>
<dbReference type="VEuPathDB" id="FungiDB:LEMA_P114680.1"/>
<keyword evidence="2" id="KW-1185">Reference proteome</keyword>
<gene>
    <name evidence="1" type="ORF">LEMA_P114680.1</name>
</gene>
<reference evidence="2" key="1">
    <citation type="journal article" date="2011" name="Nat. Commun.">
        <title>Effector diversification within compartments of the Leptosphaeria maculans genome affected by Repeat-Induced Point mutations.</title>
        <authorList>
            <person name="Rouxel T."/>
            <person name="Grandaubert J."/>
            <person name="Hane J.K."/>
            <person name="Hoede C."/>
            <person name="van de Wouw A.P."/>
            <person name="Couloux A."/>
            <person name="Dominguez V."/>
            <person name="Anthouard V."/>
            <person name="Bally P."/>
            <person name="Bourras S."/>
            <person name="Cozijnsen A.J."/>
            <person name="Ciuffetti L.M."/>
            <person name="Degrave A."/>
            <person name="Dilmaghani A."/>
            <person name="Duret L."/>
            <person name="Fudal I."/>
            <person name="Goodwin S.B."/>
            <person name="Gout L."/>
            <person name="Glaser N."/>
            <person name="Linglin J."/>
            <person name="Kema G.H.J."/>
            <person name="Lapalu N."/>
            <person name="Lawrence C.B."/>
            <person name="May K."/>
            <person name="Meyer M."/>
            <person name="Ollivier B."/>
            <person name="Poulain J."/>
            <person name="Schoch C.L."/>
            <person name="Simon A."/>
            <person name="Spatafora J.W."/>
            <person name="Stachowiak A."/>
            <person name="Turgeon B.G."/>
            <person name="Tyler B.M."/>
            <person name="Vincent D."/>
            <person name="Weissenbach J."/>
            <person name="Amselem J."/>
            <person name="Quesneville H."/>
            <person name="Oliver R.P."/>
            <person name="Wincker P."/>
            <person name="Balesdent M.-H."/>
            <person name="Howlett B.J."/>
        </authorList>
    </citation>
    <scope>NUCLEOTIDE SEQUENCE [LARGE SCALE GENOMIC DNA]</scope>
    <source>
        <strain evidence="2">JN3 / isolate v23.1.3 / race Av1-4-5-6-7-8</strain>
    </source>
</reference>
<name>E4ZUH4_LEPMJ</name>
<dbReference type="AlphaFoldDB" id="E4ZUH4"/>
<protein>
    <submittedName>
        <fullName evidence="1">Predicted protein</fullName>
    </submittedName>
</protein>
<evidence type="ECO:0000313" key="2">
    <source>
        <dbReference type="Proteomes" id="UP000002668"/>
    </source>
</evidence>
<evidence type="ECO:0000313" key="1">
    <source>
        <dbReference type="EMBL" id="CBX95053.1"/>
    </source>
</evidence>
<organism evidence="2">
    <name type="scientific">Leptosphaeria maculans (strain JN3 / isolate v23.1.3 / race Av1-4-5-6-7-8)</name>
    <name type="common">Blackleg fungus</name>
    <name type="synonym">Phoma lingam</name>
    <dbReference type="NCBI Taxonomy" id="985895"/>
    <lineage>
        <taxon>Eukaryota</taxon>
        <taxon>Fungi</taxon>
        <taxon>Dikarya</taxon>
        <taxon>Ascomycota</taxon>
        <taxon>Pezizomycotina</taxon>
        <taxon>Dothideomycetes</taxon>
        <taxon>Pleosporomycetidae</taxon>
        <taxon>Pleosporales</taxon>
        <taxon>Pleosporineae</taxon>
        <taxon>Leptosphaeriaceae</taxon>
        <taxon>Plenodomus</taxon>
        <taxon>Plenodomus lingam/Leptosphaeria maculans species complex</taxon>
    </lineage>
</organism>
<dbReference type="HOGENOM" id="CLU_685249_0_0_1"/>